<comment type="caution">
    <text evidence="2">The sequence shown here is derived from an EMBL/GenBank/DDBJ whole genome shotgun (WGS) entry which is preliminary data.</text>
</comment>
<protein>
    <submittedName>
        <fullName evidence="2">Uncharacterized protein</fullName>
    </submittedName>
</protein>
<dbReference type="EMBL" id="JABEZZ010000006">
    <property type="protein sequence ID" value="MBA0588249.1"/>
    <property type="molecule type" value="Genomic_DNA"/>
</dbReference>
<evidence type="ECO:0000256" key="1">
    <source>
        <dbReference type="SAM" id="MobiDB-lite"/>
    </source>
</evidence>
<reference evidence="2 3" key="1">
    <citation type="journal article" date="2019" name="Genome Biol. Evol.">
        <title>Insights into the evolution of the New World diploid cottons (Gossypium, subgenus Houzingenia) based on genome sequencing.</title>
        <authorList>
            <person name="Grover C.E."/>
            <person name="Arick M.A. 2nd"/>
            <person name="Thrash A."/>
            <person name="Conover J.L."/>
            <person name="Sanders W.S."/>
            <person name="Peterson D.G."/>
            <person name="Frelichowski J.E."/>
            <person name="Scheffler J.A."/>
            <person name="Scheffler B.E."/>
            <person name="Wendel J.F."/>
        </authorList>
    </citation>
    <scope>NUCLEOTIDE SEQUENCE [LARGE SCALE GENOMIC DNA]</scope>
    <source>
        <strain evidence="2">8</strain>
        <tissue evidence="2">Leaf</tissue>
    </source>
</reference>
<evidence type="ECO:0000313" key="2">
    <source>
        <dbReference type="EMBL" id="MBA0588249.1"/>
    </source>
</evidence>
<sequence>MLPFWIFDLEITFFRGSQWTGTYIMEFRDLINSSQLEVSKQPEEARFSFLKGGYVEDFELQENGDGDNDGTLALANVTEKALQLRDRDPDSLVKGIAKSGAEFFVTRSYHGLETQANSSSPEPYLIGRSGKASGYKDERSEPETFHPHTNISLLVQNWKLFRGVIAMVGS</sequence>
<name>A0A7J8PG34_GOSRA</name>
<accession>A0A7J8PG34</accession>
<organism evidence="2 3">
    <name type="scientific">Gossypium raimondii</name>
    <name type="common">Peruvian cotton</name>
    <name type="synonym">Gossypium klotzschianum subsp. raimondii</name>
    <dbReference type="NCBI Taxonomy" id="29730"/>
    <lineage>
        <taxon>Eukaryota</taxon>
        <taxon>Viridiplantae</taxon>
        <taxon>Streptophyta</taxon>
        <taxon>Embryophyta</taxon>
        <taxon>Tracheophyta</taxon>
        <taxon>Spermatophyta</taxon>
        <taxon>Magnoliopsida</taxon>
        <taxon>eudicotyledons</taxon>
        <taxon>Gunneridae</taxon>
        <taxon>Pentapetalae</taxon>
        <taxon>rosids</taxon>
        <taxon>malvids</taxon>
        <taxon>Malvales</taxon>
        <taxon>Malvaceae</taxon>
        <taxon>Malvoideae</taxon>
        <taxon>Gossypium</taxon>
    </lineage>
</organism>
<feature type="compositionally biased region" description="Basic and acidic residues" evidence="1">
    <location>
        <begin position="134"/>
        <end position="145"/>
    </location>
</feature>
<feature type="region of interest" description="Disordered" evidence="1">
    <location>
        <begin position="114"/>
        <end position="145"/>
    </location>
</feature>
<dbReference type="AlphaFoldDB" id="A0A7J8PG34"/>
<evidence type="ECO:0000313" key="3">
    <source>
        <dbReference type="Proteomes" id="UP000593578"/>
    </source>
</evidence>
<gene>
    <name evidence="2" type="ORF">Gorai_001361</name>
</gene>
<proteinExistence type="predicted"/>
<dbReference type="Proteomes" id="UP000593578">
    <property type="component" value="Unassembled WGS sequence"/>
</dbReference>